<dbReference type="OrthoDB" id="275810at2157"/>
<feature type="transmembrane region" description="Helical" evidence="2">
    <location>
        <begin position="247"/>
        <end position="267"/>
    </location>
</feature>
<proteinExistence type="predicted"/>
<dbReference type="EMBL" id="QKNX01000003">
    <property type="protein sequence ID" value="TKR25504.1"/>
    <property type="molecule type" value="Genomic_DNA"/>
</dbReference>
<feature type="region of interest" description="Disordered" evidence="1">
    <location>
        <begin position="44"/>
        <end position="74"/>
    </location>
</feature>
<keyword evidence="2" id="KW-1133">Transmembrane helix</keyword>
<sequence length="270" mass="28737">MQEAALAFAAVIGVAGFAAILAARERYLRYVAFRDALAASAVPRGREPTVSGRLDVDAPATPEQSPPPEFDENGSPGLWAWRIRRKVSAVGQSRPQWTTADGGLAVGEISIRRNGDSVGIDHAWLTDEGGTLDGLVDPFETPYLCVGKPDASLPLGRLDPMTRRLERWAIDGEDGILNELGFSRPDRGSMTPDRYQATVIQEGDEIAVYGDLDETGEEAVVRGTDESPLVLVFGEPESRLAALRGAVFRRAGLGAALLLVAGIALATSGI</sequence>
<comment type="caution">
    <text evidence="3">The sequence shown here is derived from an EMBL/GenBank/DDBJ whole genome shotgun (WGS) entry which is preliminary data.</text>
</comment>
<keyword evidence="2" id="KW-0812">Transmembrane</keyword>
<reference evidence="3 4" key="1">
    <citation type="submission" date="2019-04" db="EMBL/GenBank/DDBJ databases">
        <title>Natronomonas sp. F20-122 a newhaloarchaeon isolated from a saline saltern of Isla Bacuta, Huelva, Spain.</title>
        <authorList>
            <person name="Duran-Viseras A."/>
            <person name="Sanchez-Porro C."/>
            <person name="Ventosa A."/>
        </authorList>
    </citation>
    <scope>NUCLEOTIDE SEQUENCE [LARGE SCALE GENOMIC DNA]</scope>
    <source>
        <strain evidence="3 4">F20-122</strain>
    </source>
</reference>
<evidence type="ECO:0000313" key="3">
    <source>
        <dbReference type="EMBL" id="TKR25504.1"/>
    </source>
</evidence>
<dbReference type="Proteomes" id="UP000308037">
    <property type="component" value="Unassembled WGS sequence"/>
</dbReference>
<dbReference type="AlphaFoldDB" id="A0A4U5J9Q6"/>
<dbReference type="RefSeq" id="WP_137276504.1">
    <property type="nucleotide sequence ID" value="NZ_QKNX01000003.1"/>
</dbReference>
<name>A0A4U5J9Q6_9EURY</name>
<keyword evidence="2" id="KW-0472">Membrane</keyword>
<evidence type="ECO:0000256" key="1">
    <source>
        <dbReference type="SAM" id="MobiDB-lite"/>
    </source>
</evidence>
<keyword evidence="4" id="KW-1185">Reference proteome</keyword>
<feature type="transmembrane region" description="Helical" evidence="2">
    <location>
        <begin position="6"/>
        <end position="24"/>
    </location>
</feature>
<gene>
    <name evidence="3" type="ORF">DM868_08755</name>
</gene>
<evidence type="ECO:0000313" key="4">
    <source>
        <dbReference type="Proteomes" id="UP000308037"/>
    </source>
</evidence>
<organism evidence="3 4">
    <name type="scientific">Natronomonas salsuginis</name>
    <dbReference type="NCBI Taxonomy" id="2217661"/>
    <lineage>
        <taxon>Archaea</taxon>
        <taxon>Methanobacteriati</taxon>
        <taxon>Methanobacteriota</taxon>
        <taxon>Stenosarchaea group</taxon>
        <taxon>Halobacteria</taxon>
        <taxon>Halobacteriales</taxon>
        <taxon>Natronomonadaceae</taxon>
        <taxon>Natronomonas</taxon>
    </lineage>
</organism>
<protein>
    <submittedName>
        <fullName evidence="3">Uncharacterized protein</fullName>
    </submittedName>
</protein>
<evidence type="ECO:0000256" key="2">
    <source>
        <dbReference type="SAM" id="Phobius"/>
    </source>
</evidence>
<accession>A0A4U5J9Q6</accession>